<dbReference type="AlphaFoldDB" id="I3RZP0"/>
<accession>I3RZP0</accession>
<sequence>MTEASYSNAHLKKKNTKHGAIWLGSRNIETLSKFSLGTFVLFAPRITSLTLQEVSPSDVWRHNDQQVGLDLQVGPCKWGK</sequence>
<evidence type="ECO:0000313" key="1">
    <source>
        <dbReference type="EMBL" id="AFK33482.1"/>
    </source>
</evidence>
<protein>
    <submittedName>
        <fullName evidence="1">Uncharacterized protein</fullName>
    </submittedName>
</protein>
<dbReference type="EMBL" id="BT133687">
    <property type="protein sequence ID" value="AFK33482.1"/>
    <property type="molecule type" value="mRNA"/>
</dbReference>
<name>I3RZP0_MEDTR</name>
<reference evidence="1" key="1">
    <citation type="submission" date="2012-05" db="EMBL/GenBank/DDBJ databases">
        <authorList>
            <person name="Krishnakumar V."/>
            <person name="Cheung F."/>
            <person name="Xiao Y."/>
            <person name="Chan A."/>
            <person name="Moskal W.A."/>
            <person name="Town C.D."/>
        </authorList>
    </citation>
    <scope>NUCLEOTIDE SEQUENCE</scope>
</reference>
<proteinExistence type="evidence at transcript level"/>
<organism evidence="1">
    <name type="scientific">Medicago truncatula</name>
    <name type="common">Barrel medic</name>
    <name type="synonym">Medicago tribuloides</name>
    <dbReference type="NCBI Taxonomy" id="3880"/>
    <lineage>
        <taxon>Eukaryota</taxon>
        <taxon>Viridiplantae</taxon>
        <taxon>Streptophyta</taxon>
        <taxon>Embryophyta</taxon>
        <taxon>Tracheophyta</taxon>
        <taxon>Spermatophyta</taxon>
        <taxon>Magnoliopsida</taxon>
        <taxon>eudicotyledons</taxon>
        <taxon>Gunneridae</taxon>
        <taxon>Pentapetalae</taxon>
        <taxon>rosids</taxon>
        <taxon>fabids</taxon>
        <taxon>Fabales</taxon>
        <taxon>Fabaceae</taxon>
        <taxon>Papilionoideae</taxon>
        <taxon>50 kb inversion clade</taxon>
        <taxon>NPAAA clade</taxon>
        <taxon>Hologalegina</taxon>
        <taxon>IRL clade</taxon>
        <taxon>Trifolieae</taxon>
        <taxon>Medicago</taxon>
    </lineage>
</organism>